<reference evidence="3" key="1">
    <citation type="journal article" date="2019" name="Int. J. Syst. Evol. Microbiol.">
        <title>The Global Catalogue of Microorganisms (GCM) 10K type strain sequencing project: providing services to taxonomists for standard genome sequencing and annotation.</title>
        <authorList>
            <consortium name="The Broad Institute Genomics Platform"/>
            <consortium name="The Broad Institute Genome Sequencing Center for Infectious Disease"/>
            <person name="Wu L."/>
            <person name="Ma J."/>
        </authorList>
    </citation>
    <scope>NUCLEOTIDE SEQUENCE [LARGE SCALE GENOMIC DNA]</scope>
    <source>
        <strain evidence="3">JCM 15572</strain>
    </source>
</reference>
<evidence type="ECO:0000313" key="2">
    <source>
        <dbReference type="EMBL" id="GAA1549968.1"/>
    </source>
</evidence>
<evidence type="ECO:0000313" key="3">
    <source>
        <dbReference type="Proteomes" id="UP001501705"/>
    </source>
</evidence>
<evidence type="ECO:0000256" key="1">
    <source>
        <dbReference type="SAM" id="Phobius"/>
    </source>
</evidence>
<organism evidence="2 3">
    <name type="scientific">Kribbella hippodromi</name>
    <dbReference type="NCBI Taxonomy" id="434347"/>
    <lineage>
        <taxon>Bacteria</taxon>
        <taxon>Bacillati</taxon>
        <taxon>Actinomycetota</taxon>
        <taxon>Actinomycetes</taxon>
        <taxon>Propionibacteriales</taxon>
        <taxon>Kribbellaceae</taxon>
        <taxon>Kribbella</taxon>
    </lineage>
</organism>
<dbReference type="RefSeq" id="WP_344231471.1">
    <property type="nucleotide sequence ID" value="NZ_BAAAPH010000001.1"/>
</dbReference>
<keyword evidence="1" id="KW-0472">Membrane</keyword>
<keyword evidence="1" id="KW-0812">Transmembrane</keyword>
<dbReference type="EMBL" id="BAAAPH010000001">
    <property type="protein sequence ID" value="GAA1549968.1"/>
    <property type="molecule type" value="Genomic_DNA"/>
</dbReference>
<gene>
    <name evidence="2" type="ORF">GCM10009804_03190</name>
</gene>
<keyword evidence="3" id="KW-1185">Reference proteome</keyword>
<keyword evidence="1" id="KW-1133">Transmembrane helix</keyword>
<protein>
    <submittedName>
        <fullName evidence="2">Uncharacterized protein</fullName>
    </submittedName>
</protein>
<sequence length="628" mass="63919">MADTSRTIKLKLDADAAGLVAATKVGEREVDRFTKSVDKKFRRSGEDSGKGFGSSLLKWFKGDGSKLLGEGGQLSGEAFNSGLGGALKTPIIGPAILAAAAGVVATVAPAAGAIVAGGIVAGFGAGLAGLGIAFAAKSEVVKAVWSKTLGDMGAQMQVLSKPFESTLISMAAVAKRTFGTFKPELDKAFKTIAPALTQFGDQLGQAFGKLAPAVAPLSQAFKAVLQSLGPAMQSALGSVSKGLQDLAASVQRSPSGLADLVKGLGDTVKIGLDIIRVLNDANGAIEKITGGFSGVDVVMVAVNSTLGAIKIALQVLLAPLEGAAKLLQKLGIISKDTGNQQDVLATNVAGAAEAAQKAATPAEVLTTKLNRQKAATDAVVQSMFRLQNLALGLSGAQINYQQALDDATAAVKQNGKNLDINTEKGRANKTALDNIASSANAQTKALIDGGKGWVAANTSAETSRQAFVRVATQMGLSRKAAHALAAQLIGIPPKKNVDLSVSGAAAAKAKVDKLAASVAALKNRTVYVNMVQSNIGGIPAGIRAPGRASGGPVSPGRTYLVGEQGPELLTMGSSGGHVTNARQTAAALQGGDTYVYVTIDGQQLQGRIDKTIRTSNRQLKRTVQAGAR</sequence>
<dbReference type="Proteomes" id="UP001501705">
    <property type="component" value="Unassembled WGS sequence"/>
</dbReference>
<name>A0ABP4MUA8_9ACTN</name>
<comment type="caution">
    <text evidence="2">The sequence shown here is derived from an EMBL/GenBank/DDBJ whole genome shotgun (WGS) entry which is preliminary data.</text>
</comment>
<accession>A0ABP4MUA8</accession>
<proteinExistence type="predicted"/>
<feature type="transmembrane region" description="Helical" evidence="1">
    <location>
        <begin position="114"/>
        <end position="136"/>
    </location>
</feature>